<organism evidence="2 3">
    <name type="scientific">Fervidobacterium islandicum</name>
    <dbReference type="NCBI Taxonomy" id="2423"/>
    <lineage>
        <taxon>Bacteria</taxon>
        <taxon>Thermotogati</taxon>
        <taxon>Thermotogota</taxon>
        <taxon>Thermotogae</taxon>
        <taxon>Thermotogales</taxon>
        <taxon>Fervidobacteriaceae</taxon>
        <taxon>Fervidobacterium</taxon>
    </lineage>
</organism>
<name>A0AAI8GDA8_FERIS</name>
<dbReference type="Pfam" id="PF03956">
    <property type="entry name" value="Lys_export"/>
    <property type="match status" value="1"/>
</dbReference>
<dbReference type="GO" id="GO:0015661">
    <property type="term" value="F:L-lysine efflux transmembrane transporter activity"/>
    <property type="evidence" value="ECO:0007669"/>
    <property type="project" value="InterPro"/>
</dbReference>
<keyword evidence="3" id="KW-1185">Reference proteome</keyword>
<protein>
    <submittedName>
        <fullName evidence="2">Lysine exporter LysO family protein</fullName>
    </submittedName>
</protein>
<dbReference type="AlphaFoldDB" id="A0AAI8GDA8"/>
<dbReference type="EMBL" id="CP014334">
    <property type="protein sequence ID" value="AMW33163.1"/>
    <property type="molecule type" value="Genomic_DNA"/>
</dbReference>
<feature type="transmembrane region" description="Helical" evidence="1">
    <location>
        <begin position="30"/>
        <end position="46"/>
    </location>
</feature>
<dbReference type="RefSeq" id="WP_033192142.1">
    <property type="nucleotide sequence ID" value="NZ_CP014334.2"/>
</dbReference>
<evidence type="ECO:0000313" key="2">
    <source>
        <dbReference type="EMBL" id="AMW33163.1"/>
    </source>
</evidence>
<keyword evidence="1" id="KW-0812">Transmembrane</keyword>
<keyword evidence="1" id="KW-0472">Membrane</keyword>
<proteinExistence type="predicted"/>
<gene>
    <name evidence="2" type="ORF">NA23_07880</name>
</gene>
<feature type="transmembrane region" description="Helical" evidence="1">
    <location>
        <begin position="58"/>
        <end position="80"/>
    </location>
</feature>
<evidence type="ECO:0000256" key="1">
    <source>
        <dbReference type="SAM" id="Phobius"/>
    </source>
</evidence>
<reference evidence="2 3" key="1">
    <citation type="journal article" date="2015" name="Stand. Genomic Sci.">
        <title>Genome sequence of a native-feather degrading extremely thermophilic Eubacterium, Fervidobacterium islandicum AW-1.</title>
        <authorList>
            <person name="Lee Y.J."/>
            <person name="Jeong H."/>
            <person name="Park G.S."/>
            <person name="Kwak Y."/>
            <person name="Lee S.J."/>
            <person name="Lee S.J."/>
            <person name="Park M.K."/>
            <person name="Kim J.Y."/>
            <person name="Kang H.K."/>
            <person name="Shin J.H."/>
            <person name="Lee D.W."/>
        </authorList>
    </citation>
    <scope>NUCLEOTIDE SEQUENCE [LARGE SCALE GENOMIC DNA]</scope>
    <source>
        <strain evidence="2 3">AW-1</strain>
    </source>
</reference>
<dbReference type="Proteomes" id="UP000093740">
    <property type="component" value="Chromosome"/>
</dbReference>
<accession>A0AAI8GDA8</accession>
<dbReference type="InterPro" id="IPR005642">
    <property type="entry name" value="LysO"/>
</dbReference>
<dbReference type="KEGG" id="fia:NA23_07880"/>
<keyword evidence="1" id="KW-1133">Transmembrane helix</keyword>
<sequence length="103" mass="11621">MIWWVLIVFFGGFFVGKLIRTDWIGKYKLVLVLTMLLLFSLGLEIGSNDELFRKIDTILLYGLSIAVAGSLGSFIFGLILEKTFGNEKSKNNSKKLLNEEGEQ</sequence>
<evidence type="ECO:0000313" key="3">
    <source>
        <dbReference type="Proteomes" id="UP000093740"/>
    </source>
</evidence>